<evidence type="ECO:0000256" key="6">
    <source>
        <dbReference type="ARBA" id="ARBA00022692"/>
    </source>
</evidence>
<dbReference type="RefSeq" id="WP_015229429.1">
    <property type="nucleotide sequence ID" value="NC_019780.1"/>
</dbReference>
<dbReference type="GO" id="GO:0015920">
    <property type="term" value="P:lipopolysaccharide transport"/>
    <property type="evidence" value="ECO:0007669"/>
    <property type="project" value="TreeGrafter"/>
</dbReference>
<keyword evidence="7 9" id="KW-1133">Transmembrane helix</keyword>
<feature type="transmembrane region" description="Helical" evidence="9">
    <location>
        <begin position="152"/>
        <end position="176"/>
    </location>
</feature>
<dbReference type="KEGG" id="dsl:Dacsa_1771"/>
<evidence type="ECO:0000256" key="2">
    <source>
        <dbReference type="ARBA" id="ARBA00007783"/>
    </source>
</evidence>
<dbReference type="STRING" id="13035.Dacsa_1771"/>
<evidence type="ECO:0000313" key="12">
    <source>
        <dbReference type="Proteomes" id="UP000010482"/>
    </source>
</evidence>
<evidence type="ECO:0000256" key="5">
    <source>
        <dbReference type="ARBA" id="ARBA00022519"/>
    </source>
</evidence>
<keyword evidence="6 9" id="KW-0812">Transmembrane</keyword>
<evidence type="ECO:0000256" key="9">
    <source>
        <dbReference type="RuleBase" id="RU361157"/>
    </source>
</evidence>
<keyword evidence="8 9" id="KW-0472">Membrane</keyword>
<keyword evidence="12" id="KW-1185">Reference proteome</keyword>
<keyword evidence="5" id="KW-0997">Cell inner membrane</keyword>
<dbReference type="OrthoDB" id="9794365at2"/>
<dbReference type="InterPro" id="IPR047817">
    <property type="entry name" value="ABC2_TM_bact-type"/>
</dbReference>
<dbReference type="Pfam" id="PF01061">
    <property type="entry name" value="ABC2_membrane"/>
    <property type="match status" value="1"/>
</dbReference>
<comment type="similarity">
    <text evidence="2 9">Belongs to the ABC-2 integral membrane protein family.</text>
</comment>
<feature type="domain" description="ABC transmembrane type-2" evidence="10">
    <location>
        <begin position="38"/>
        <end position="260"/>
    </location>
</feature>
<dbReference type="PANTHER" id="PTHR30413:SF8">
    <property type="entry name" value="TRANSPORT PERMEASE PROTEIN"/>
    <property type="match status" value="1"/>
</dbReference>
<feature type="transmembrane region" description="Helical" evidence="9">
    <location>
        <begin position="183"/>
        <end position="201"/>
    </location>
</feature>
<dbReference type="PROSITE" id="PS51012">
    <property type="entry name" value="ABC_TM2"/>
    <property type="match status" value="1"/>
</dbReference>
<keyword evidence="3 9" id="KW-0813">Transport</keyword>
<gene>
    <name evidence="11" type="ORF">Dacsa_1771</name>
</gene>
<feature type="transmembrane region" description="Helical" evidence="9">
    <location>
        <begin position="70"/>
        <end position="89"/>
    </location>
</feature>
<reference evidence="11" key="1">
    <citation type="submission" date="2012-04" db="EMBL/GenBank/DDBJ databases">
        <title>Finished genome of Dactylococcopsis salina PCC 8305.</title>
        <authorList>
            <consortium name="US DOE Joint Genome Institute"/>
            <person name="Gugger M."/>
            <person name="Coursin T."/>
            <person name="Rippka R."/>
            <person name="Tandeau De Marsac N."/>
            <person name="Huntemann M."/>
            <person name="Wei C.-L."/>
            <person name="Han J."/>
            <person name="Detter J.C."/>
            <person name="Han C."/>
            <person name="Tapia R."/>
            <person name="Daligault H."/>
            <person name="Chen A."/>
            <person name="Krypides N."/>
            <person name="Mavromatis K."/>
            <person name="Markowitz V."/>
            <person name="Szeto E."/>
            <person name="Ivanova N."/>
            <person name="Ovchinnikova G."/>
            <person name="Pagani I."/>
            <person name="Pati A."/>
            <person name="Goodwin L."/>
            <person name="Peters L."/>
            <person name="Pitluck S."/>
            <person name="Woyke T."/>
            <person name="Kerfeld C."/>
        </authorList>
    </citation>
    <scope>NUCLEOTIDE SEQUENCE [LARGE SCALE GENOMIC DNA]</scope>
    <source>
        <strain evidence="11">PCC 8305</strain>
    </source>
</reference>
<evidence type="ECO:0000259" key="10">
    <source>
        <dbReference type="PROSITE" id="PS51012"/>
    </source>
</evidence>
<dbReference type="GO" id="GO:0140359">
    <property type="term" value="F:ABC-type transporter activity"/>
    <property type="evidence" value="ECO:0007669"/>
    <property type="project" value="InterPro"/>
</dbReference>
<protein>
    <recommendedName>
        <fullName evidence="9">Transport permease protein</fullName>
    </recommendedName>
</protein>
<dbReference type="EMBL" id="CP003944">
    <property type="protein sequence ID" value="AFZ50432.1"/>
    <property type="molecule type" value="Genomic_DNA"/>
</dbReference>
<dbReference type="HOGENOM" id="CLU_060703_1_1_3"/>
<evidence type="ECO:0000313" key="11">
    <source>
        <dbReference type="EMBL" id="AFZ50432.1"/>
    </source>
</evidence>
<dbReference type="Proteomes" id="UP000010482">
    <property type="component" value="Chromosome"/>
</dbReference>
<name>K9YV84_DACS8</name>
<dbReference type="GO" id="GO:0005886">
    <property type="term" value="C:plasma membrane"/>
    <property type="evidence" value="ECO:0007669"/>
    <property type="project" value="UniProtKB-SubCell"/>
</dbReference>
<comment type="subcellular location">
    <subcellularLocation>
        <location evidence="1">Cell inner membrane</location>
        <topology evidence="1">Multi-pass membrane protein</topology>
    </subcellularLocation>
    <subcellularLocation>
        <location evidence="9">Cell membrane</location>
        <topology evidence="9">Multi-pass membrane protein</topology>
    </subcellularLocation>
</comment>
<dbReference type="InterPro" id="IPR013525">
    <property type="entry name" value="ABC2_TM"/>
</dbReference>
<dbReference type="AlphaFoldDB" id="K9YV84"/>
<organism evidence="11 12">
    <name type="scientific">Dactylococcopsis salina (strain PCC 8305)</name>
    <name type="common">Myxobactron salinum</name>
    <dbReference type="NCBI Taxonomy" id="13035"/>
    <lineage>
        <taxon>Bacteria</taxon>
        <taxon>Bacillati</taxon>
        <taxon>Cyanobacteriota</taxon>
        <taxon>Cyanophyceae</taxon>
        <taxon>Nodosilineales</taxon>
        <taxon>Cymatolegaceae</taxon>
        <taxon>Dactylococcopsis</taxon>
    </lineage>
</organism>
<dbReference type="PATRIC" id="fig|13035.3.peg.2003"/>
<keyword evidence="4 9" id="KW-1003">Cell membrane</keyword>
<dbReference type="eggNOG" id="COG1682">
    <property type="taxonomic scope" value="Bacteria"/>
</dbReference>
<evidence type="ECO:0000256" key="3">
    <source>
        <dbReference type="ARBA" id="ARBA00022448"/>
    </source>
</evidence>
<feature type="transmembrane region" description="Helical" evidence="9">
    <location>
        <begin position="238"/>
        <end position="258"/>
    </location>
</feature>
<feature type="transmembrane region" description="Helical" evidence="9">
    <location>
        <begin position="37"/>
        <end position="58"/>
    </location>
</feature>
<proteinExistence type="inferred from homology"/>
<sequence length="268" mass="30006">MKSSLANQQKRSQVRRYWELLSVLVERNLKGRYRGSWLGIYWSLLNPLIMAGIYTAVLGKAFSSYYDDSIFNYILAAFTGLSVFHFFSAATNQALSSLVANGSLINKIKLPLSIFPSSTIAANIFQFAAANLPPLALMAILTSGNLVNALSLIFPFIALILFSSGLGYALSALFVFFRDVPHFYSVMIYALRIATPVFYPAEIVPEKVRAFLLLNPLSQIIESFRQITLSGDSPDLSLIGMTLLNSLVVCFLGWLFFYRYRNQFIDLL</sequence>
<dbReference type="PANTHER" id="PTHR30413">
    <property type="entry name" value="INNER MEMBRANE TRANSPORT PERMEASE"/>
    <property type="match status" value="1"/>
</dbReference>
<feature type="transmembrane region" description="Helical" evidence="9">
    <location>
        <begin position="110"/>
        <end position="132"/>
    </location>
</feature>
<evidence type="ECO:0000256" key="4">
    <source>
        <dbReference type="ARBA" id="ARBA00022475"/>
    </source>
</evidence>
<evidence type="ECO:0000256" key="8">
    <source>
        <dbReference type="ARBA" id="ARBA00023136"/>
    </source>
</evidence>
<evidence type="ECO:0000256" key="7">
    <source>
        <dbReference type="ARBA" id="ARBA00022989"/>
    </source>
</evidence>
<evidence type="ECO:0000256" key="1">
    <source>
        <dbReference type="ARBA" id="ARBA00004429"/>
    </source>
</evidence>
<accession>K9YV84</accession>